<evidence type="ECO:0000313" key="2">
    <source>
        <dbReference type="Proteomes" id="UP000800035"/>
    </source>
</evidence>
<dbReference type="Proteomes" id="UP000800035">
    <property type="component" value="Unassembled WGS sequence"/>
</dbReference>
<sequence length="405" mass="47137">MRPSRRGMYENNRSTIDSELDWQYEDPDGTQRNRTPEEIVLEECPDCTHIDSDAALAGRRRDRAWVNKVLKKAKAKKLHINKDDVWTYRLRAKASSLDFCTQVHATFSRETRNLIYENLYLDISEAPVSKHFGSCTSRDCPCCNPTLEIEGWPLDYAKQTPEHVIDVFDNHGHAFETMAETDPFKVVRPEYTGAQFAREYLEFIYGRLLFFFDERTMAILPRFLDTPEPIFNLRPADYVRDIELYAWATHVAPGGHITKDNMPPRDESIVLLMETLNTIRPLLARRNCRIGIRLFGRIPGVRKRNPKVPDFTHDGIFLTDTLWQLRRDGVGIVLRFEEQDVTPTESDEFEDYAKKIKERAMVEDRMFVEGFEQGRKGYWNDVEAGLISVPDEPEEDVWKMMASLS</sequence>
<organism evidence="1 2">
    <name type="scientific">Byssothecium circinans</name>
    <dbReference type="NCBI Taxonomy" id="147558"/>
    <lineage>
        <taxon>Eukaryota</taxon>
        <taxon>Fungi</taxon>
        <taxon>Dikarya</taxon>
        <taxon>Ascomycota</taxon>
        <taxon>Pezizomycotina</taxon>
        <taxon>Dothideomycetes</taxon>
        <taxon>Pleosporomycetidae</taxon>
        <taxon>Pleosporales</taxon>
        <taxon>Massarineae</taxon>
        <taxon>Massarinaceae</taxon>
        <taxon>Byssothecium</taxon>
    </lineage>
</organism>
<gene>
    <name evidence="1" type="ORF">CC80DRAFT_592598</name>
</gene>
<proteinExistence type="predicted"/>
<protein>
    <submittedName>
        <fullName evidence="1">Uncharacterized protein</fullName>
    </submittedName>
</protein>
<name>A0A6A5TWP8_9PLEO</name>
<evidence type="ECO:0000313" key="1">
    <source>
        <dbReference type="EMBL" id="KAF1957303.1"/>
    </source>
</evidence>
<reference evidence="1" key="1">
    <citation type="journal article" date="2020" name="Stud. Mycol.">
        <title>101 Dothideomycetes genomes: a test case for predicting lifestyles and emergence of pathogens.</title>
        <authorList>
            <person name="Haridas S."/>
            <person name="Albert R."/>
            <person name="Binder M."/>
            <person name="Bloem J."/>
            <person name="Labutti K."/>
            <person name="Salamov A."/>
            <person name="Andreopoulos B."/>
            <person name="Baker S."/>
            <person name="Barry K."/>
            <person name="Bills G."/>
            <person name="Bluhm B."/>
            <person name="Cannon C."/>
            <person name="Castanera R."/>
            <person name="Culley D."/>
            <person name="Daum C."/>
            <person name="Ezra D."/>
            <person name="Gonzalez J."/>
            <person name="Henrissat B."/>
            <person name="Kuo A."/>
            <person name="Liang C."/>
            <person name="Lipzen A."/>
            <person name="Lutzoni F."/>
            <person name="Magnuson J."/>
            <person name="Mondo S."/>
            <person name="Nolan M."/>
            <person name="Ohm R."/>
            <person name="Pangilinan J."/>
            <person name="Park H.-J."/>
            <person name="Ramirez L."/>
            <person name="Alfaro M."/>
            <person name="Sun H."/>
            <person name="Tritt A."/>
            <person name="Yoshinaga Y."/>
            <person name="Zwiers L.-H."/>
            <person name="Turgeon B."/>
            <person name="Goodwin S."/>
            <person name="Spatafora J."/>
            <person name="Crous P."/>
            <person name="Grigoriev I."/>
        </authorList>
    </citation>
    <scope>NUCLEOTIDE SEQUENCE</scope>
    <source>
        <strain evidence="1">CBS 675.92</strain>
    </source>
</reference>
<accession>A0A6A5TWP8</accession>
<dbReference type="EMBL" id="ML976989">
    <property type="protein sequence ID" value="KAF1957303.1"/>
    <property type="molecule type" value="Genomic_DNA"/>
</dbReference>
<dbReference type="AlphaFoldDB" id="A0A6A5TWP8"/>
<keyword evidence="2" id="KW-1185">Reference proteome</keyword>